<dbReference type="HOGENOM" id="CLU_3280588_0_0_1"/>
<dbReference type="EMBL" id="FN596751">
    <property type="protein sequence ID" value="CCB62265.1"/>
    <property type="molecule type" value="Genomic_DNA"/>
</dbReference>
<dbReference type="Proteomes" id="UP000009183">
    <property type="component" value="Chromosome 11"/>
</dbReference>
<name>F6I5P7_VITVI</name>
<organism evidence="1 2">
    <name type="scientific">Vitis vinifera</name>
    <name type="common">Grape</name>
    <dbReference type="NCBI Taxonomy" id="29760"/>
    <lineage>
        <taxon>Eukaryota</taxon>
        <taxon>Viridiplantae</taxon>
        <taxon>Streptophyta</taxon>
        <taxon>Embryophyta</taxon>
        <taxon>Tracheophyta</taxon>
        <taxon>Spermatophyta</taxon>
        <taxon>Magnoliopsida</taxon>
        <taxon>eudicotyledons</taxon>
        <taxon>Gunneridae</taxon>
        <taxon>Pentapetalae</taxon>
        <taxon>rosids</taxon>
        <taxon>Vitales</taxon>
        <taxon>Vitaceae</taxon>
        <taxon>Viteae</taxon>
        <taxon>Vitis</taxon>
    </lineage>
</organism>
<dbReference type="AlphaFoldDB" id="F6I5P7"/>
<evidence type="ECO:0000313" key="2">
    <source>
        <dbReference type="Proteomes" id="UP000009183"/>
    </source>
</evidence>
<accession>F6I5P7</accession>
<proteinExistence type="predicted"/>
<dbReference type="InParanoid" id="F6I5P7"/>
<protein>
    <submittedName>
        <fullName evidence="1">Uncharacterized protein</fullName>
    </submittedName>
</protein>
<reference evidence="2" key="1">
    <citation type="journal article" date="2007" name="Nature">
        <title>The grapevine genome sequence suggests ancestral hexaploidization in major angiosperm phyla.</title>
        <authorList>
            <consortium name="The French-Italian Public Consortium for Grapevine Genome Characterization."/>
            <person name="Jaillon O."/>
            <person name="Aury J.-M."/>
            <person name="Noel B."/>
            <person name="Policriti A."/>
            <person name="Clepet C."/>
            <person name="Casagrande A."/>
            <person name="Choisne N."/>
            <person name="Aubourg S."/>
            <person name="Vitulo N."/>
            <person name="Jubin C."/>
            <person name="Vezzi A."/>
            <person name="Legeai F."/>
            <person name="Hugueney P."/>
            <person name="Dasilva C."/>
            <person name="Horner D."/>
            <person name="Mica E."/>
            <person name="Jublot D."/>
            <person name="Poulain J."/>
            <person name="Bruyere C."/>
            <person name="Billault A."/>
            <person name="Segurens B."/>
            <person name="Gouyvenoux M."/>
            <person name="Ugarte E."/>
            <person name="Cattonaro F."/>
            <person name="Anthouard V."/>
            <person name="Vico V."/>
            <person name="Del Fabbro C."/>
            <person name="Alaux M."/>
            <person name="Di Gaspero G."/>
            <person name="Dumas V."/>
            <person name="Felice N."/>
            <person name="Paillard S."/>
            <person name="Juman I."/>
            <person name="Moroldo M."/>
            <person name="Scalabrin S."/>
            <person name="Canaguier A."/>
            <person name="Le Clainche I."/>
            <person name="Malacrida G."/>
            <person name="Durand E."/>
            <person name="Pesole G."/>
            <person name="Laucou V."/>
            <person name="Chatelet P."/>
            <person name="Merdinoglu D."/>
            <person name="Delledonne M."/>
            <person name="Pezzotti M."/>
            <person name="Lecharny A."/>
            <person name="Scarpelli C."/>
            <person name="Artiguenave F."/>
            <person name="Pe M.E."/>
            <person name="Valle G."/>
            <person name="Morgante M."/>
            <person name="Caboche M."/>
            <person name="Adam-Blondon A.-F."/>
            <person name="Weissenbach J."/>
            <person name="Quetier F."/>
            <person name="Wincker P."/>
        </authorList>
    </citation>
    <scope>NUCLEOTIDE SEQUENCE [LARGE SCALE GENOMIC DNA]</scope>
    <source>
        <strain evidence="2">cv. Pinot noir / PN40024</strain>
    </source>
</reference>
<sequence length="41" mass="4362">MKGTTICSIVTREVVTPPLMVRSCTISPTIVVQGILFPACV</sequence>
<evidence type="ECO:0000313" key="1">
    <source>
        <dbReference type="EMBL" id="CCB62265.1"/>
    </source>
</evidence>
<dbReference type="PaxDb" id="29760-VIT_11s0103g00380.t01"/>
<gene>
    <name evidence="1" type="ordered locus">VIT_11s0103g00380</name>
</gene>
<keyword evidence="2" id="KW-1185">Reference proteome</keyword>